<evidence type="ECO:0000313" key="8">
    <source>
        <dbReference type="EMBL" id="KAK2150734.1"/>
    </source>
</evidence>
<reference evidence="8" key="1">
    <citation type="journal article" date="2023" name="Mol. Biol. Evol.">
        <title>Third-Generation Sequencing Reveals the Adaptive Role of the Epigenome in Three Deep-Sea Polychaetes.</title>
        <authorList>
            <person name="Perez M."/>
            <person name="Aroh O."/>
            <person name="Sun Y."/>
            <person name="Lan Y."/>
            <person name="Juniper S.K."/>
            <person name="Young C.R."/>
            <person name="Angers B."/>
            <person name="Qian P.Y."/>
        </authorList>
    </citation>
    <scope>NUCLEOTIDE SEQUENCE</scope>
    <source>
        <strain evidence="8">R07B-5</strain>
    </source>
</reference>
<organism evidence="8 9">
    <name type="scientific">Ridgeia piscesae</name>
    <name type="common">Tubeworm</name>
    <dbReference type="NCBI Taxonomy" id="27915"/>
    <lineage>
        <taxon>Eukaryota</taxon>
        <taxon>Metazoa</taxon>
        <taxon>Spiralia</taxon>
        <taxon>Lophotrochozoa</taxon>
        <taxon>Annelida</taxon>
        <taxon>Polychaeta</taxon>
        <taxon>Sedentaria</taxon>
        <taxon>Canalipalpata</taxon>
        <taxon>Sabellida</taxon>
        <taxon>Siboglinidae</taxon>
        <taxon>Ridgeia</taxon>
    </lineage>
</organism>
<evidence type="ECO:0000256" key="3">
    <source>
        <dbReference type="ARBA" id="ARBA00022833"/>
    </source>
</evidence>
<dbReference type="GO" id="GO:0008270">
    <property type="term" value="F:zinc ion binding"/>
    <property type="evidence" value="ECO:0007669"/>
    <property type="project" value="UniProtKB-KW"/>
</dbReference>
<feature type="region of interest" description="Disordered" evidence="6">
    <location>
        <begin position="77"/>
        <end position="117"/>
    </location>
</feature>
<sequence>MVTTKHCCYGVCRSDSRYGDREHMKGVTFMPFPKPHMDRAKSERWVRACKRENFGSDNITKHTYICSLHFIGGNGQTDDHPDPVDATASPAQIDNSANKRKRPTLRSPSSMPSKRRQLLDTATADVANILVELSQNPTENSTPACSASIAPAPTPCTVKLPSPVTLCHQHTQTTKGHDTDIVAVKIKNVILNHEIAKLRQQLAECQETNGGVPGGHFGIHDVKDNDVYILYWTHVGSVYVCVELFGFSKR</sequence>
<dbReference type="Pfam" id="PF05485">
    <property type="entry name" value="THAP"/>
    <property type="match status" value="1"/>
</dbReference>
<evidence type="ECO:0000256" key="5">
    <source>
        <dbReference type="PROSITE-ProRule" id="PRU00309"/>
    </source>
</evidence>
<evidence type="ECO:0000256" key="1">
    <source>
        <dbReference type="ARBA" id="ARBA00022723"/>
    </source>
</evidence>
<keyword evidence="4 5" id="KW-0238">DNA-binding</keyword>
<keyword evidence="1" id="KW-0479">Metal-binding</keyword>
<keyword evidence="2 5" id="KW-0863">Zinc-finger</keyword>
<name>A0AAD9JD84_RIDPI</name>
<dbReference type="Proteomes" id="UP001209878">
    <property type="component" value="Unassembled WGS sequence"/>
</dbReference>
<proteinExistence type="predicted"/>
<evidence type="ECO:0000256" key="6">
    <source>
        <dbReference type="SAM" id="MobiDB-lite"/>
    </source>
</evidence>
<keyword evidence="9" id="KW-1185">Reference proteome</keyword>
<dbReference type="EMBL" id="JAODUO010002723">
    <property type="protein sequence ID" value="KAK2150734.1"/>
    <property type="molecule type" value="Genomic_DNA"/>
</dbReference>
<dbReference type="GO" id="GO:0003677">
    <property type="term" value="F:DNA binding"/>
    <property type="evidence" value="ECO:0007669"/>
    <property type="project" value="UniProtKB-UniRule"/>
</dbReference>
<dbReference type="InterPro" id="IPR006612">
    <property type="entry name" value="THAP_Znf"/>
</dbReference>
<dbReference type="SMART" id="SM00980">
    <property type="entry name" value="THAP"/>
    <property type="match status" value="1"/>
</dbReference>
<evidence type="ECO:0000259" key="7">
    <source>
        <dbReference type="PROSITE" id="PS50950"/>
    </source>
</evidence>
<dbReference type="SUPFAM" id="SSF57716">
    <property type="entry name" value="Glucocorticoid receptor-like (DNA-binding domain)"/>
    <property type="match status" value="1"/>
</dbReference>
<dbReference type="PROSITE" id="PS50950">
    <property type="entry name" value="ZF_THAP"/>
    <property type="match status" value="1"/>
</dbReference>
<keyword evidence="3" id="KW-0862">Zinc</keyword>
<evidence type="ECO:0000313" key="9">
    <source>
        <dbReference type="Proteomes" id="UP001209878"/>
    </source>
</evidence>
<feature type="domain" description="THAP-type" evidence="7">
    <location>
        <begin position="1"/>
        <end position="93"/>
    </location>
</feature>
<evidence type="ECO:0000256" key="2">
    <source>
        <dbReference type="ARBA" id="ARBA00022771"/>
    </source>
</evidence>
<dbReference type="AlphaFoldDB" id="A0AAD9JD84"/>
<gene>
    <name evidence="8" type="ORF">NP493_2740g00005</name>
</gene>
<comment type="caution">
    <text evidence="8">The sequence shown here is derived from an EMBL/GenBank/DDBJ whole genome shotgun (WGS) entry which is preliminary data.</text>
</comment>
<evidence type="ECO:0000256" key="4">
    <source>
        <dbReference type="ARBA" id="ARBA00023125"/>
    </source>
</evidence>
<accession>A0AAD9JD84</accession>
<protein>
    <recommendedName>
        <fullName evidence="7">THAP-type domain-containing protein</fullName>
    </recommendedName>
</protein>